<dbReference type="GO" id="GO:0005576">
    <property type="term" value="C:extracellular region"/>
    <property type="evidence" value="ECO:0007669"/>
    <property type="project" value="UniProtKB-SubCell"/>
</dbReference>
<organism evidence="6">
    <name type="scientific">Phytophthora infestans</name>
    <name type="common">Potato late blight agent</name>
    <name type="synonym">Botrytis infestans</name>
    <dbReference type="NCBI Taxonomy" id="4787"/>
    <lineage>
        <taxon>Eukaryota</taxon>
        <taxon>Sar</taxon>
        <taxon>Stramenopiles</taxon>
        <taxon>Oomycota</taxon>
        <taxon>Peronosporomycetes</taxon>
        <taxon>Peronosporales</taxon>
        <taxon>Peronosporaceae</taxon>
        <taxon>Phytophthora</taxon>
    </lineage>
</organism>
<proteinExistence type="inferred from homology"/>
<evidence type="ECO:0000256" key="3">
    <source>
        <dbReference type="ARBA" id="ARBA00022525"/>
    </source>
</evidence>
<dbReference type="EMBL" id="MH043168">
    <property type="protein sequence ID" value="AXU25249.1"/>
    <property type="molecule type" value="Genomic_DNA"/>
</dbReference>
<comment type="function">
    <text evidence="5">Effector that suppresses plant defense responses during pathogen infection.</text>
</comment>
<evidence type="ECO:0000313" key="6">
    <source>
        <dbReference type="EMBL" id="AXU25249.1"/>
    </source>
</evidence>
<keyword evidence="3 5" id="KW-0964">Secreted</keyword>
<comment type="similarity">
    <text evidence="2 5">Belongs to the RxLR effector family.</text>
</comment>
<dbReference type="Pfam" id="PF16810">
    <property type="entry name" value="RXLR"/>
    <property type="match status" value="1"/>
</dbReference>
<dbReference type="Gene3D" id="1.10.10.2460">
    <property type="match status" value="1"/>
</dbReference>
<keyword evidence="4 5" id="KW-0732">Signal</keyword>
<feature type="signal peptide" evidence="5">
    <location>
        <begin position="1"/>
        <end position="21"/>
    </location>
</feature>
<evidence type="ECO:0000256" key="2">
    <source>
        <dbReference type="ARBA" id="ARBA00010400"/>
    </source>
</evidence>
<name>A0A346TIG3_PHYIN</name>
<sequence length="148" mass="16630">MRLAIMLSTTAVATYLTTCSAVDQTKVLMYGSPAHYIHDSAGRRLLRKNEESEETSEERAPNFNLATLNEEMFGVAALTKKADAKKLAKQLMGNGKLADAAYIWWQHKRLTLDQIDAFLKLASSKTQGARYNRIYNSCYMMHLGLTGY</sequence>
<feature type="chain" id="PRO_5028508538" description="RxLR effector protein" evidence="5">
    <location>
        <begin position="22"/>
        <end position="148"/>
    </location>
</feature>
<evidence type="ECO:0000256" key="5">
    <source>
        <dbReference type="RuleBase" id="RU367124"/>
    </source>
</evidence>
<accession>A0A346TIG3</accession>
<reference evidence="6" key="1">
    <citation type="journal article" date="2018" name="Evol. Appl.">
        <title>Evidence for intragenic recombination and selective sweep in an effector gene of Phytophthora infestans.</title>
        <authorList>
            <person name="Yang L."/>
            <person name="Ouyang H.B."/>
            <person name="Fang Z.G."/>
            <person name="Zhu W."/>
            <person name="Wu E.J."/>
            <person name="Luo G.H."/>
            <person name="Shang L.P."/>
            <person name="Zhan J."/>
        </authorList>
    </citation>
    <scope>NUCLEOTIDE SEQUENCE</scope>
    <source>
        <strain evidence="6">GN-GN013</strain>
    </source>
</reference>
<dbReference type="AlphaFoldDB" id="A0A346TIG3"/>
<evidence type="ECO:0000256" key="4">
    <source>
        <dbReference type="ARBA" id="ARBA00022729"/>
    </source>
</evidence>
<protein>
    <recommendedName>
        <fullName evidence="5">RxLR effector protein</fullName>
    </recommendedName>
</protein>
<dbReference type="InterPro" id="IPR031825">
    <property type="entry name" value="RXLR"/>
</dbReference>
<comment type="subcellular location">
    <subcellularLocation>
        <location evidence="1 5">Secreted</location>
    </subcellularLocation>
</comment>
<dbReference type="VEuPathDB" id="FungiDB:PITG_14368"/>
<evidence type="ECO:0000256" key="1">
    <source>
        <dbReference type="ARBA" id="ARBA00004613"/>
    </source>
</evidence>